<dbReference type="OrthoDB" id="8187913at2759"/>
<keyword evidence="2" id="KW-0472">Membrane</keyword>
<evidence type="ECO:0000313" key="3">
    <source>
        <dbReference type="EMBL" id="GFG29682.1"/>
    </source>
</evidence>
<accession>A0A6L2PEP9</accession>
<dbReference type="AlphaFoldDB" id="A0A6L2PEP9"/>
<keyword evidence="4" id="KW-1185">Reference proteome</keyword>
<keyword evidence="2" id="KW-0812">Transmembrane</keyword>
<keyword evidence="2" id="KW-1133">Transmembrane helix</keyword>
<dbReference type="Proteomes" id="UP000502823">
    <property type="component" value="Unassembled WGS sequence"/>
</dbReference>
<organism evidence="3 4">
    <name type="scientific">Coptotermes formosanus</name>
    <name type="common">Formosan subterranean termite</name>
    <dbReference type="NCBI Taxonomy" id="36987"/>
    <lineage>
        <taxon>Eukaryota</taxon>
        <taxon>Metazoa</taxon>
        <taxon>Ecdysozoa</taxon>
        <taxon>Arthropoda</taxon>
        <taxon>Hexapoda</taxon>
        <taxon>Insecta</taxon>
        <taxon>Pterygota</taxon>
        <taxon>Neoptera</taxon>
        <taxon>Polyneoptera</taxon>
        <taxon>Dictyoptera</taxon>
        <taxon>Blattodea</taxon>
        <taxon>Blattoidea</taxon>
        <taxon>Termitoidae</taxon>
        <taxon>Rhinotermitidae</taxon>
        <taxon>Coptotermes</taxon>
    </lineage>
</organism>
<gene>
    <name evidence="3" type="ORF">Cfor_07135</name>
</gene>
<reference evidence="4" key="1">
    <citation type="submission" date="2020-01" db="EMBL/GenBank/DDBJ databases">
        <title>Draft genome sequence of the Termite Coptotermes fromosanus.</title>
        <authorList>
            <person name="Itakura S."/>
            <person name="Yosikawa Y."/>
            <person name="Umezawa K."/>
        </authorList>
    </citation>
    <scope>NUCLEOTIDE SEQUENCE [LARGE SCALE GENOMIC DNA]</scope>
</reference>
<evidence type="ECO:0000313" key="4">
    <source>
        <dbReference type="Proteomes" id="UP000502823"/>
    </source>
</evidence>
<feature type="compositionally biased region" description="Polar residues" evidence="1">
    <location>
        <begin position="75"/>
        <end position="90"/>
    </location>
</feature>
<proteinExistence type="predicted"/>
<dbReference type="EMBL" id="BLKM01000165">
    <property type="protein sequence ID" value="GFG29682.1"/>
    <property type="molecule type" value="Genomic_DNA"/>
</dbReference>
<dbReference type="InParanoid" id="A0A6L2PEP9"/>
<evidence type="ECO:0000256" key="1">
    <source>
        <dbReference type="SAM" id="MobiDB-lite"/>
    </source>
</evidence>
<feature type="transmembrane region" description="Helical" evidence="2">
    <location>
        <begin position="105"/>
        <end position="129"/>
    </location>
</feature>
<feature type="non-terminal residue" evidence="3">
    <location>
        <position position="1"/>
    </location>
</feature>
<evidence type="ECO:0000256" key="2">
    <source>
        <dbReference type="SAM" id="Phobius"/>
    </source>
</evidence>
<name>A0A6L2PEP9_COPFO</name>
<comment type="caution">
    <text evidence="3">The sequence shown here is derived from an EMBL/GenBank/DDBJ whole genome shotgun (WGS) entry which is preliminary data.</text>
</comment>
<protein>
    <submittedName>
        <fullName evidence="3">Uncharacterized protein</fullName>
    </submittedName>
</protein>
<sequence>PEIQNENLFESLGRQIKRWTSRWRQQNTSDAESGNSVNVVKRSLKSIRHDGDNKVDHPIRHHGKHRRKEEPLVGPSSTTVSPPEEWNQTSPHTRRLDMCYSTNQVLLVIAITCGVNFAFIFVVMTLVNVCSRSGDKMSRLHAVVIAENGEYDIHDHKLPLDGHSLRRETPSYDSVQEYVNSLPHTFNRTASMMSLHSLHLTRNRSQENLLKKSSSLRTSFSMEDLLFVG</sequence>
<feature type="region of interest" description="Disordered" evidence="1">
    <location>
        <begin position="45"/>
        <end position="90"/>
    </location>
</feature>
<feature type="compositionally biased region" description="Basic and acidic residues" evidence="1">
    <location>
        <begin position="47"/>
        <end position="58"/>
    </location>
</feature>